<feature type="chain" id="PRO_5014974673" evidence="2">
    <location>
        <begin position="23"/>
        <end position="912"/>
    </location>
</feature>
<dbReference type="VEuPathDB" id="FungiDB:RhiirFUN_004271"/>
<dbReference type="EMBL" id="LLXJ01000387">
    <property type="protein sequence ID" value="PKC10358.1"/>
    <property type="molecule type" value="Genomic_DNA"/>
</dbReference>
<feature type="transmembrane region" description="Helical" evidence="1">
    <location>
        <begin position="712"/>
        <end position="734"/>
    </location>
</feature>
<keyword evidence="1" id="KW-0472">Membrane</keyword>
<evidence type="ECO:0000313" key="4">
    <source>
        <dbReference type="Proteomes" id="UP000232722"/>
    </source>
</evidence>
<dbReference type="AlphaFoldDB" id="A0A2N0PU40"/>
<feature type="transmembrane region" description="Helical" evidence="1">
    <location>
        <begin position="740"/>
        <end position="764"/>
    </location>
</feature>
<dbReference type="Proteomes" id="UP000232722">
    <property type="component" value="Unassembled WGS sequence"/>
</dbReference>
<keyword evidence="2" id="KW-0732">Signal</keyword>
<dbReference type="VEuPathDB" id="FungiDB:FUN_024475"/>
<reference evidence="3 4" key="2">
    <citation type="submission" date="2017-09" db="EMBL/GenBank/DDBJ databases">
        <title>Extensive intraspecific genome diversity in a model arbuscular mycorrhizal fungus.</title>
        <authorList>
            <person name="Chen E.C."/>
            <person name="Morin E."/>
            <person name="Beaudet D."/>
            <person name="Noel J."/>
            <person name="Ndikumana S."/>
            <person name="Charron P."/>
            <person name="St-Onge C."/>
            <person name="Giorgi J."/>
            <person name="Grigoriev I.V."/>
            <person name="Roux C."/>
            <person name="Martin F.M."/>
            <person name="Corradi N."/>
        </authorList>
    </citation>
    <scope>NUCLEOTIDE SEQUENCE [LARGE SCALE GENOMIC DNA]</scope>
    <source>
        <strain evidence="3 4">A5</strain>
    </source>
</reference>
<name>A0A2N0PU40_9GLOM</name>
<feature type="transmembrane region" description="Helical" evidence="1">
    <location>
        <begin position="854"/>
        <end position="873"/>
    </location>
</feature>
<evidence type="ECO:0000313" key="3">
    <source>
        <dbReference type="EMBL" id="PKC10358.1"/>
    </source>
</evidence>
<comment type="caution">
    <text evidence="3">The sequence shown here is derived from an EMBL/GenBank/DDBJ whole genome shotgun (WGS) entry which is preliminary data.</text>
</comment>
<feature type="transmembrane region" description="Helical" evidence="1">
    <location>
        <begin position="680"/>
        <end position="700"/>
    </location>
</feature>
<keyword evidence="1" id="KW-0812">Transmembrane</keyword>
<protein>
    <submittedName>
        <fullName evidence="3">Uncharacterized protein</fullName>
    </submittedName>
</protein>
<feature type="signal peptide" evidence="2">
    <location>
        <begin position="1"/>
        <end position="22"/>
    </location>
</feature>
<sequence length="912" mass="104092">MFNLKVLITFICLISIISSVSSQYISSRDILSQNASFQDISPQDISFIYEEPIDGLILYTTISSTNYLMIWMAFEDEDPECMLPYFHLRIINKITGQTNYIDLNYTLPAEAVCPINIDFLPLADNYILLHYAKTTNGIKGKHGLIINYSGEIMSEIYLGNADGYVELSNEGFIDIEKPDEKGISAWHRYSSPNIVTGEVVEHSSGEFHAPNLPSYTLVDSLNFNLLDGGFGYLYILKYDETKGSPVTKDPNLQYWRIYVSFLKGKTDLTTKPSLLYQTTQKVNNITFKLCSPTYYAEGYVCIITFNNTIMNNNKSWTEINYYQLGFLSTGALVRLDIIPTPTINTDITDIDVRPLYYGGFIIVYQNATASNFYLLDDNGNDLQSRGSFGPEFFHYNTFRTNSTIYGVKEQNKNKLEFLFKLLPKLKQGSEFNPVIESVKPSINEVIDPLIKEIMIKYTIPVKLFTGNVSIFQINDDKYKPGLLRQTFSGDSKLCTIGSDNRTVHIPIFESTFNQQNSTYYVLVENNFVISQERDEPLIGIRKNIWTLSTKPLKMAQHSDSITGLLRLNEEGSSKFLQMNHSIFFKNMIQEFAKVIPVTEQRLSASGKWQYDPTSPKKVLLSFNIIEAKDHTIELNSQIIFDDISTLIKKKGFTALSFNEYTSLIDESAPFTMTRDYINEFYPLIIIFVVGLAVIIVLYVLARRKNPDARNSVIIETCFIMQDIAMDLAFILLKVKNTPHLFIPTIIFFILPIVINFLLAINIFVSEMAMNPSFNKWVKESPTLSSMCTLFSAIDIQILNTLSSDLFGLRIFSAPLTQRSKKIMLWGVIINIFVEDIPQIIIQGLYYNSVITYDLIPSLVLASGGLVIANKLILRSYHALLRWNHRRDKIREYNRNRRLSAASIRSIRSNVEN</sequence>
<organism evidence="3 4">
    <name type="scientific">Rhizophagus irregularis</name>
    <dbReference type="NCBI Taxonomy" id="588596"/>
    <lineage>
        <taxon>Eukaryota</taxon>
        <taxon>Fungi</taxon>
        <taxon>Fungi incertae sedis</taxon>
        <taxon>Mucoromycota</taxon>
        <taxon>Glomeromycotina</taxon>
        <taxon>Glomeromycetes</taxon>
        <taxon>Glomerales</taxon>
        <taxon>Glomeraceae</taxon>
        <taxon>Rhizophagus</taxon>
    </lineage>
</organism>
<gene>
    <name evidence="3" type="ORF">RhiirA5_398168</name>
</gene>
<keyword evidence="1" id="KW-1133">Transmembrane helix</keyword>
<dbReference type="VEuPathDB" id="FungiDB:FUN_001040"/>
<proteinExistence type="predicted"/>
<evidence type="ECO:0000256" key="1">
    <source>
        <dbReference type="SAM" id="Phobius"/>
    </source>
</evidence>
<feature type="transmembrane region" description="Helical" evidence="1">
    <location>
        <begin position="822"/>
        <end position="842"/>
    </location>
</feature>
<dbReference type="VEuPathDB" id="FungiDB:RhiirA1_507180"/>
<reference evidence="3 4" key="1">
    <citation type="submission" date="2016-04" db="EMBL/GenBank/DDBJ databases">
        <title>Genome analyses suggest a sexual origin of heterokaryosis in a supposedly ancient asexual fungus.</title>
        <authorList>
            <person name="Ropars J."/>
            <person name="Sedzielewska K."/>
            <person name="Noel J."/>
            <person name="Charron P."/>
            <person name="Farinelli L."/>
            <person name="Marton T."/>
            <person name="Kruger M."/>
            <person name="Pelin A."/>
            <person name="Brachmann A."/>
            <person name="Corradi N."/>
        </authorList>
    </citation>
    <scope>NUCLEOTIDE SEQUENCE [LARGE SCALE GENOMIC DNA]</scope>
    <source>
        <strain evidence="3 4">A5</strain>
    </source>
</reference>
<accession>A0A2N0PU40</accession>
<evidence type="ECO:0000256" key="2">
    <source>
        <dbReference type="SAM" id="SignalP"/>
    </source>
</evidence>